<comment type="caution">
    <text evidence="2">The sequence shown here is derived from an EMBL/GenBank/DDBJ whole genome shotgun (WGS) entry which is preliminary data.</text>
</comment>
<sequence>MTDKNDFDMYSNYDDKIPMRKKDTKAVRPNKEEFGMEHNSEKNQSNQKEPFGDWVDRMTKELEN</sequence>
<organism evidence="2 3">
    <name type="scientific">Ureibacillus massiliensis 4400831 = CIP 108448 = CCUG 49529</name>
    <dbReference type="NCBI Taxonomy" id="1211035"/>
    <lineage>
        <taxon>Bacteria</taxon>
        <taxon>Bacillati</taxon>
        <taxon>Bacillota</taxon>
        <taxon>Bacilli</taxon>
        <taxon>Bacillales</taxon>
        <taxon>Caryophanaceae</taxon>
        <taxon>Ureibacillus</taxon>
    </lineage>
</organism>
<dbReference type="Proteomes" id="UP000030595">
    <property type="component" value="Unassembled WGS sequence"/>
</dbReference>
<dbReference type="RefSeq" id="WP_036170891.1">
    <property type="nucleotide sequence ID" value="NZ_AVCZ01000001.1"/>
</dbReference>
<feature type="compositionally biased region" description="Basic and acidic residues" evidence="1">
    <location>
        <begin position="19"/>
        <end position="41"/>
    </location>
</feature>
<evidence type="ECO:0000256" key="1">
    <source>
        <dbReference type="SAM" id="MobiDB-lite"/>
    </source>
</evidence>
<reference evidence="2 3" key="1">
    <citation type="submission" date="2014-02" db="EMBL/GenBank/DDBJ databases">
        <title>Draft genome sequence of Lysinibacillus massiliensis CCUG 49529.</title>
        <authorList>
            <person name="Zhang F."/>
            <person name="Wang G."/>
            <person name="Zhang L."/>
        </authorList>
    </citation>
    <scope>NUCLEOTIDE SEQUENCE [LARGE SCALE GENOMIC DNA]</scope>
    <source>
        <strain evidence="2 3">CCUG 49529</strain>
    </source>
</reference>
<evidence type="ECO:0000313" key="3">
    <source>
        <dbReference type="Proteomes" id="UP000030595"/>
    </source>
</evidence>
<proteinExistence type="predicted"/>
<protein>
    <submittedName>
        <fullName evidence="2">Uncharacterized protein</fullName>
    </submittedName>
</protein>
<dbReference type="eggNOG" id="ENOG5032JES">
    <property type="taxonomic scope" value="Bacteria"/>
</dbReference>
<dbReference type="AlphaFoldDB" id="A0A0A3J630"/>
<dbReference type="EMBL" id="JPVQ01000001">
    <property type="protein sequence ID" value="KGR92341.1"/>
    <property type="molecule type" value="Genomic_DNA"/>
</dbReference>
<name>A0A0A3J630_9BACL</name>
<feature type="compositionally biased region" description="Basic and acidic residues" evidence="1">
    <location>
        <begin position="50"/>
        <end position="64"/>
    </location>
</feature>
<dbReference type="OrthoDB" id="2740232at2"/>
<gene>
    <name evidence="2" type="ORF">CD30_00540</name>
</gene>
<evidence type="ECO:0000313" key="2">
    <source>
        <dbReference type="EMBL" id="KGR92341.1"/>
    </source>
</evidence>
<keyword evidence="3" id="KW-1185">Reference proteome</keyword>
<feature type="region of interest" description="Disordered" evidence="1">
    <location>
        <begin position="19"/>
        <end position="64"/>
    </location>
</feature>
<accession>A0A0A3J630</accession>